<accession>A0A7M1B245</accession>
<gene>
    <name evidence="1" type="ORF">FJR45_06975</name>
</gene>
<evidence type="ECO:0008006" key="3">
    <source>
        <dbReference type="Google" id="ProtNLM"/>
    </source>
</evidence>
<dbReference type="RefSeq" id="WP_193149892.1">
    <property type="nucleotide sequence ID" value="NZ_CP041235.1"/>
</dbReference>
<organism evidence="1 2">
    <name type="scientific">Sulfurimonas sediminis</name>
    <dbReference type="NCBI Taxonomy" id="2590020"/>
    <lineage>
        <taxon>Bacteria</taxon>
        <taxon>Pseudomonadati</taxon>
        <taxon>Campylobacterota</taxon>
        <taxon>Epsilonproteobacteria</taxon>
        <taxon>Campylobacterales</taxon>
        <taxon>Sulfurimonadaceae</taxon>
        <taxon>Sulfurimonas</taxon>
    </lineage>
</organism>
<evidence type="ECO:0000313" key="1">
    <source>
        <dbReference type="EMBL" id="QOP43705.1"/>
    </source>
</evidence>
<reference evidence="1 2" key="1">
    <citation type="submission" date="2019-06" db="EMBL/GenBank/DDBJ databases">
        <title>Sulfurimonas gotlandica sp. nov., a chemoautotrophic and psychrotolerant epsilonproteobacterium isolated from a pelagic redoxcline, and an emended description of the genus Sulfurimonas.</title>
        <authorList>
            <person name="Wang S."/>
            <person name="Jiang L."/>
            <person name="Shao Z."/>
        </authorList>
    </citation>
    <scope>NUCLEOTIDE SEQUENCE [LARGE SCALE GENOMIC DNA]</scope>
    <source>
        <strain evidence="1 2">S2-6</strain>
    </source>
</reference>
<proteinExistence type="predicted"/>
<dbReference type="AlphaFoldDB" id="A0A7M1B245"/>
<dbReference type="EMBL" id="CP041235">
    <property type="protein sequence ID" value="QOP43705.1"/>
    <property type="molecule type" value="Genomic_DNA"/>
</dbReference>
<protein>
    <recommendedName>
        <fullName evidence="3">HNH endonuclease</fullName>
    </recommendedName>
</protein>
<name>A0A7M1B245_9BACT</name>
<dbReference type="KEGG" id="ssei:FJR45_06975"/>
<keyword evidence="2" id="KW-1185">Reference proteome</keyword>
<dbReference type="Proteomes" id="UP000593719">
    <property type="component" value="Chromosome"/>
</dbReference>
<sequence>MKKEDIKRHLHTYSVYGKRRTTINHAFASAIAPSDDYDETKINEALEFLGQNPNQDLTCVFCNDEAETWDHLVGLIKNGELRGFGHQIGNLVPCCKNVILKKAVKSLTNLLINLMKYIVIRMN</sequence>
<evidence type="ECO:0000313" key="2">
    <source>
        <dbReference type="Proteomes" id="UP000593719"/>
    </source>
</evidence>